<protein>
    <submittedName>
        <fullName evidence="2">Uncharacterized protein</fullName>
    </submittedName>
</protein>
<evidence type="ECO:0000313" key="2">
    <source>
        <dbReference type="EMBL" id="CAB3245318.1"/>
    </source>
</evidence>
<gene>
    <name evidence="2" type="ORF">APLA_LOCUS10385</name>
    <name evidence="1" type="ORF">APLA_LOCUS575</name>
</gene>
<dbReference type="Proteomes" id="UP000494256">
    <property type="component" value="Unassembled WGS sequence"/>
</dbReference>
<comment type="caution">
    <text evidence="2">The sequence shown here is derived from an EMBL/GenBank/DDBJ whole genome shotgun (WGS) entry which is preliminary data.</text>
</comment>
<dbReference type="OrthoDB" id="7478322at2759"/>
<sequence>MSGTEPLAGRRRSKRDEARGEWRRVGFVARAGIPCLGTGNGRLSPARRAPALPTPPLAFLPSLTFIVPFGAGGRRAAYK</sequence>
<dbReference type="EMBL" id="CADEBD010000042">
    <property type="protein sequence ID" value="CAB3220976.1"/>
    <property type="molecule type" value="Genomic_DNA"/>
</dbReference>
<dbReference type="AlphaFoldDB" id="A0A8S1A9B5"/>
<evidence type="ECO:0000313" key="4">
    <source>
        <dbReference type="Proteomes" id="UP000494256"/>
    </source>
</evidence>
<keyword evidence="3" id="KW-1185">Reference proteome</keyword>
<evidence type="ECO:0000313" key="3">
    <source>
        <dbReference type="Proteomes" id="UP000494106"/>
    </source>
</evidence>
<accession>A0A8S1A9B5</accession>
<proteinExistence type="predicted"/>
<reference evidence="3 4" key="1">
    <citation type="submission" date="2020-04" db="EMBL/GenBank/DDBJ databases">
        <authorList>
            <person name="Wallbank WR R."/>
            <person name="Pardo Diaz C."/>
            <person name="Kozak K."/>
            <person name="Martin S."/>
            <person name="Jiggins C."/>
            <person name="Moest M."/>
            <person name="Warren A I."/>
            <person name="Byers J.R.P. K."/>
            <person name="Montejo-Kovacevich G."/>
            <person name="Yen C E."/>
        </authorList>
    </citation>
    <scope>NUCLEOTIDE SEQUENCE [LARGE SCALE GENOMIC DNA]</scope>
</reference>
<dbReference type="Proteomes" id="UP000494106">
    <property type="component" value="Unassembled WGS sequence"/>
</dbReference>
<dbReference type="EMBL" id="CADEBC010000524">
    <property type="protein sequence ID" value="CAB3245318.1"/>
    <property type="molecule type" value="Genomic_DNA"/>
</dbReference>
<organism evidence="2 3">
    <name type="scientific">Arctia plantaginis</name>
    <name type="common">Wood tiger moth</name>
    <name type="synonym">Phalaena plantaginis</name>
    <dbReference type="NCBI Taxonomy" id="874455"/>
    <lineage>
        <taxon>Eukaryota</taxon>
        <taxon>Metazoa</taxon>
        <taxon>Ecdysozoa</taxon>
        <taxon>Arthropoda</taxon>
        <taxon>Hexapoda</taxon>
        <taxon>Insecta</taxon>
        <taxon>Pterygota</taxon>
        <taxon>Neoptera</taxon>
        <taxon>Endopterygota</taxon>
        <taxon>Lepidoptera</taxon>
        <taxon>Glossata</taxon>
        <taxon>Ditrysia</taxon>
        <taxon>Noctuoidea</taxon>
        <taxon>Erebidae</taxon>
        <taxon>Arctiinae</taxon>
        <taxon>Arctia</taxon>
    </lineage>
</organism>
<evidence type="ECO:0000313" key="1">
    <source>
        <dbReference type="EMBL" id="CAB3220976.1"/>
    </source>
</evidence>
<name>A0A8S1A9B5_ARCPL</name>